<evidence type="ECO:0000256" key="6">
    <source>
        <dbReference type="RuleBase" id="RU003737"/>
    </source>
</evidence>
<sequence length="491" mass="50259">MRALVAALALVPLAGAFRATAARGAVAGSAVARRAAPVAAVSPGIAATSASSPRFLSAELARRVRAEFGTPVYVYDAALLSAQARTALAFPAAYGLTVRFAMKACPNRAVLQLLRGHGVWIDASSGYEVRRAILAGFKPEQISLSSQEMPDDIGALLQMGVEVNACSLAQLEKVGCAAPGARVGVRFNPGVGSGGTGKTNVGGPSSSFGIWHEQMPQVKALLAKHRLVATRVHTHIGSGSDPAVWQQVASLTLALARELPAVETVNLGGGYKVGRMPGEASTDLATVGAPVRAAFEAFAAETGRRLRLEIEPGTFLVANAGALLATVQDVTSTKGSGAGGHDFVKLDAGMTEVLRPSLYGAQHPISILHAAPAAPAGRVGGYIVSGHCCESGDLFTCAPGEPEELLERALHAPQIGDLCVVDGAGAYCAGMATKNYNSFPEAAEVLVGLDGTPHLVRARQSLEQVLANELPLPPAAVQGQPAAAAAAAARE</sequence>
<dbReference type="PRINTS" id="PR01181">
    <property type="entry name" value="DAPDCRBXLASE"/>
</dbReference>
<evidence type="ECO:0000259" key="9">
    <source>
        <dbReference type="Pfam" id="PF02784"/>
    </source>
</evidence>
<dbReference type="AlphaFoldDB" id="A0A8J5X8E0"/>
<evidence type="ECO:0000313" key="10">
    <source>
        <dbReference type="EMBL" id="KAG8463511.1"/>
    </source>
</evidence>
<evidence type="ECO:0000313" key="11">
    <source>
        <dbReference type="Proteomes" id="UP000751190"/>
    </source>
</evidence>
<comment type="caution">
    <text evidence="10">The sequence shown here is derived from an EMBL/GenBank/DDBJ whole genome shotgun (WGS) entry which is preliminary data.</text>
</comment>
<dbReference type="Proteomes" id="UP000751190">
    <property type="component" value="Unassembled WGS sequence"/>
</dbReference>
<dbReference type="InterPro" id="IPR022643">
    <property type="entry name" value="De-COase2_C"/>
</dbReference>
<dbReference type="OMA" id="HGNAKSP"/>
<organism evidence="10 11">
    <name type="scientific">Diacronema lutheri</name>
    <name type="common">Unicellular marine alga</name>
    <name type="synonym">Monochrysis lutheri</name>
    <dbReference type="NCBI Taxonomy" id="2081491"/>
    <lineage>
        <taxon>Eukaryota</taxon>
        <taxon>Haptista</taxon>
        <taxon>Haptophyta</taxon>
        <taxon>Pavlovophyceae</taxon>
        <taxon>Pavlovales</taxon>
        <taxon>Pavlovaceae</taxon>
        <taxon>Diacronema</taxon>
    </lineage>
</organism>
<evidence type="ECO:0000256" key="1">
    <source>
        <dbReference type="ARBA" id="ARBA00001933"/>
    </source>
</evidence>
<protein>
    <recommendedName>
        <fullName evidence="12">Diaminopimelate decarboxylase</fullName>
    </recommendedName>
</protein>
<dbReference type="SUPFAM" id="SSF51419">
    <property type="entry name" value="PLP-binding barrel"/>
    <property type="match status" value="1"/>
</dbReference>
<dbReference type="GO" id="GO:0008836">
    <property type="term" value="F:diaminopimelate decarboxylase activity"/>
    <property type="evidence" value="ECO:0007669"/>
    <property type="project" value="InterPro"/>
</dbReference>
<dbReference type="InterPro" id="IPR000183">
    <property type="entry name" value="Orn/DAP/Arg_de-COase"/>
</dbReference>
<keyword evidence="11" id="KW-1185">Reference proteome</keyword>
<feature type="domain" description="Orn/DAP/Arg decarboxylase 2 C-terminal" evidence="8">
    <location>
        <begin position="73"/>
        <end position="425"/>
    </location>
</feature>
<comment type="similarity">
    <text evidence="6">Belongs to the Orn/Lys/Arg decarboxylase class-II family.</text>
</comment>
<dbReference type="CDD" id="cd06828">
    <property type="entry name" value="PLPDE_III_DapDC"/>
    <property type="match status" value="1"/>
</dbReference>
<feature type="domain" description="Orn/DAP/Arg decarboxylase 2 N-terminal" evidence="9">
    <location>
        <begin position="90"/>
        <end position="318"/>
    </location>
</feature>
<dbReference type="PRINTS" id="PR01179">
    <property type="entry name" value="ODADCRBXLASE"/>
</dbReference>
<dbReference type="InterPro" id="IPR009006">
    <property type="entry name" value="Ala_racemase/Decarboxylase_C"/>
</dbReference>
<dbReference type="InterPro" id="IPR022653">
    <property type="entry name" value="De-COase2_pyr-phos_BS"/>
</dbReference>
<keyword evidence="4" id="KW-0456">Lyase</keyword>
<keyword evidence="2" id="KW-0210">Decarboxylase</keyword>
<evidence type="ECO:0000256" key="7">
    <source>
        <dbReference type="SAM" id="SignalP"/>
    </source>
</evidence>
<evidence type="ECO:0000256" key="5">
    <source>
        <dbReference type="PIRSR" id="PIRSR600183-50"/>
    </source>
</evidence>
<keyword evidence="3 5" id="KW-0663">Pyridoxal phosphate</keyword>
<dbReference type="EMBL" id="JAGTXO010000016">
    <property type="protein sequence ID" value="KAG8463511.1"/>
    <property type="molecule type" value="Genomic_DNA"/>
</dbReference>
<proteinExistence type="inferred from homology"/>
<dbReference type="SUPFAM" id="SSF50621">
    <property type="entry name" value="Alanine racemase C-terminal domain-like"/>
    <property type="match status" value="1"/>
</dbReference>
<feature type="modified residue" description="N6-(pyridoxal phosphate)lysine" evidence="5">
    <location>
        <position position="103"/>
    </location>
</feature>
<dbReference type="Gene3D" id="2.40.37.10">
    <property type="entry name" value="Lyase, Ornithine Decarboxylase, Chain A, domain 1"/>
    <property type="match status" value="1"/>
</dbReference>
<name>A0A8J5X8E0_DIALT</name>
<reference evidence="10" key="1">
    <citation type="submission" date="2021-05" db="EMBL/GenBank/DDBJ databases">
        <title>The genome of the haptophyte Pavlova lutheri (Diacronema luteri, Pavlovales) - a model for lipid biosynthesis in eukaryotic algae.</title>
        <authorList>
            <person name="Hulatt C.J."/>
            <person name="Posewitz M.C."/>
        </authorList>
    </citation>
    <scope>NUCLEOTIDE SEQUENCE</scope>
    <source>
        <strain evidence="10">NIVA-4/92</strain>
    </source>
</reference>
<feature type="signal peptide" evidence="7">
    <location>
        <begin position="1"/>
        <end position="16"/>
    </location>
</feature>
<gene>
    <name evidence="10" type="ORF">KFE25_005022</name>
</gene>
<feature type="active site" description="Proton donor" evidence="5">
    <location>
        <position position="389"/>
    </location>
</feature>
<dbReference type="InterPro" id="IPR029066">
    <property type="entry name" value="PLP-binding_barrel"/>
</dbReference>
<evidence type="ECO:0000259" key="8">
    <source>
        <dbReference type="Pfam" id="PF00278"/>
    </source>
</evidence>
<dbReference type="OrthoDB" id="5034579at2759"/>
<evidence type="ECO:0000256" key="2">
    <source>
        <dbReference type="ARBA" id="ARBA00022793"/>
    </source>
</evidence>
<dbReference type="GO" id="GO:0009089">
    <property type="term" value="P:lysine biosynthetic process via diaminopimelate"/>
    <property type="evidence" value="ECO:0007669"/>
    <property type="project" value="InterPro"/>
</dbReference>
<dbReference type="PANTHER" id="PTHR43727">
    <property type="entry name" value="DIAMINOPIMELATE DECARBOXYLASE"/>
    <property type="match status" value="1"/>
</dbReference>
<accession>A0A8J5X8E0</accession>
<evidence type="ECO:0000256" key="3">
    <source>
        <dbReference type="ARBA" id="ARBA00022898"/>
    </source>
</evidence>
<evidence type="ECO:0008006" key="12">
    <source>
        <dbReference type="Google" id="ProtNLM"/>
    </source>
</evidence>
<dbReference type="InterPro" id="IPR022644">
    <property type="entry name" value="De-COase2_N"/>
</dbReference>
<feature type="chain" id="PRO_5035192061" description="Diaminopimelate decarboxylase" evidence="7">
    <location>
        <begin position="17"/>
        <end position="491"/>
    </location>
</feature>
<comment type="cofactor">
    <cofactor evidence="1 5">
        <name>pyridoxal 5'-phosphate</name>
        <dbReference type="ChEBI" id="CHEBI:597326"/>
    </cofactor>
</comment>
<dbReference type="InterPro" id="IPR002986">
    <property type="entry name" value="DAP_deCOOHase_LysA"/>
</dbReference>
<dbReference type="Pfam" id="PF02784">
    <property type="entry name" value="Orn_Arg_deC_N"/>
    <property type="match status" value="1"/>
</dbReference>
<dbReference type="Pfam" id="PF00278">
    <property type="entry name" value="Orn_DAP_Arg_deC"/>
    <property type="match status" value="1"/>
</dbReference>
<evidence type="ECO:0000256" key="4">
    <source>
        <dbReference type="ARBA" id="ARBA00023239"/>
    </source>
</evidence>
<keyword evidence="7" id="KW-0732">Signal</keyword>
<dbReference type="PROSITE" id="PS00878">
    <property type="entry name" value="ODR_DC_2_1"/>
    <property type="match status" value="1"/>
</dbReference>
<dbReference type="Gene3D" id="3.20.20.10">
    <property type="entry name" value="Alanine racemase"/>
    <property type="match status" value="1"/>
</dbReference>
<dbReference type="PANTHER" id="PTHR43727:SF2">
    <property type="entry name" value="GROUP IV DECARBOXYLASE"/>
    <property type="match status" value="1"/>
</dbReference>